<dbReference type="Proteomes" id="UP001332243">
    <property type="component" value="Unassembled WGS sequence"/>
</dbReference>
<evidence type="ECO:0000313" key="3">
    <source>
        <dbReference type="EMBL" id="MEE6262677.1"/>
    </source>
</evidence>
<protein>
    <submittedName>
        <fullName evidence="3">Glycosyltransferase family 2 protein</fullName>
        <ecNumber evidence="3">2.4.-.-</ecNumber>
    </submittedName>
</protein>
<keyword evidence="4" id="KW-1185">Reference proteome</keyword>
<dbReference type="RefSeq" id="WP_331217607.1">
    <property type="nucleotide sequence ID" value="NZ_JAZGQK010000030.1"/>
</dbReference>
<reference evidence="3 4" key="1">
    <citation type="submission" date="2024-01" db="EMBL/GenBank/DDBJ databases">
        <title>Genome insights into Plantactinospora sonchi sp. nov.</title>
        <authorList>
            <person name="Wang L."/>
        </authorList>
    </citation>
    <scope>NUCLEOTIDE SEQUENCE [LARGE SCALE GENOMIC DNA]</scope>
    <source>
        <strain evidence="3 4">NEAU-QY2</strain>
    </source>
</reference>
<dbReference type="InterPro" id="IPR029044">
    <property type="entry name" value="Nucleotide-diphossugar_trans"/>
</dbReference>
<dbReference type="InterPro" id="IPR001173">
    <property type="entry name" value="Glyco_trans_2-like"/>
</dbReference>
<comment type="caution">
    <text evidence="3">The sequence shown here is derived from an EMBL/GenBank/DDBJ whole genome shotgun (WGS) entry which is preliminary data.</text>
</comment>
<dbReference type="GO" id="GO:0016757">
    <property type="term" value="F:glycosyltransferase activity"/>
    <property type="evidence" value="ECO:0007669"/>
    <property type="project" value="UniProtKB-KW"/>
</dbReference>
<sequence>MTLLSVIVPVHQVKDYLAECLDSILDPPFPDLELVAVDDASSDGCAEILAGYAARDPRVVVLTFPVNRGLGAARNAGLAHATGEYVWFVDSDDWLPEGALTAVADRLTRTRPDLLVTAYTRYFPGGGRRTCPLVRLNGDRPVPEVFTLREVPGLLSVLHITCNKVIRRRFLTELGLTFGPGWYEDVSFSFPLMLAAPRISLLDRCCYAYRQRPGGAITSTVSDRHFEVFAHWDRVLAALERPDPGTAERDPSAEVPAELRQLIFQRMIWHLLQVLGHPRRVPPHRRREFFAEIVLRYRRHLPDPGYRPPGGLLGLKHRLIGRGAYGLFSALRVARRAHLGVVARVRRPLSPATVRGGVPTGTPATVVEAVAASAAAEATSALAATEPGPVPTGTDPEQAAGVRKGPFLDRKR</sequence>
<dbReference type="Gene3D" id="3.90.550.10">
    <property type="entry name" value="Spore Coat Polysaccharide Biosynthesis Protein SpsA, Chain A"/>
    <property type="match status" value="1"/>
</dbReference>
<gene>
    <name evidence="3" type="ORF">V1633_29785</name>
</gene>
<evidence type="ECO:0000259" key="2">
    <source>
        <dbReference type="Pfam" id="PF00535"/>
    </source>
</evidence>
<proteinExistence type="predicted"/>
<dbReference type="Pfam" id="PF00535">
    <property type="entry name" value="Glycos_transf_2"/>
    <property type="match status" value="1"/>
</dbReference>
<dbReference type="EMBL" id="JAZGQK010000030">
    <property type="protein sequence ID" value="MEE6262677.1"/>
    <property type="molecule type" value="Genomic_DNA"/>
</dbReference>
<evidence type="ECO:0000313" key="4">
    <source>
        <dbReference type="Proteomes" id="UP001332243"/>
    </source>
</evidence>
<name>A0ABU7S1K7_9ACTN</name>
<feature type="region of interest" description="Disordered" evidence="1">
    <location>
        <begin position="380"/>
        <end position="412"/>
    </location>
</feature>
<accession>A0ABU7S1K7</accession>
<keyword evidence="3" id="KW-0808">Transferase</keyword>
<keyword evidence="3" id="KW-0328">Glycosyltransferase</keyword>
<dbReference type="PANTHER" id="PTHR22916:SF3">
    <property type="entry name" value="UDP-GLCNAC:BETAGAL BETA-1,3-N-ACETYLGLUCOSAMINYLTRANSFERASE-LIKE PROTEIN 1"/>
    <property type="match status" value="1"/>
</dbReference>
<dbReference type="SUPFAM" id="SSF53448">
    <property type="entry name" value="Nucleotide-diphospho-sugar transferases"/>
    <property type="match status" value="1"/>
</dbReference>
<dbReference type="PANTHER" id="PTHR22916">
    <property type="entry name" value="GLYCOSYLTRANSFERASE"/>
    <property type="match status" value="1"/>
</dbReference>
<organism evidence="3 4">
    <name type="scientific">Plantactinospora sonchi</name>
    <dbReference type="NCBI Taxonomy" id="1544735"/>
    <lineage>
        <taxon>Bacteria</taxon>
        <taxon>Bacillati</taxon>
        <taxon>Actinomycetota</taxon>
        <taxon>Actinomycetes</taxon>
        <taxon>Micromonosporales</taxon>
        <taxon>Micromonosporaceae</taxon>
        <taxon>Plantactinospora</taxon>
    </lineage>
</organism>
<dbReference type="CDD" id="cd00761">
    <property type="entry name" value="Glyco_tranf_GTA_type"/>
    <property type="match status" value="1"/>
</dbReference>
<dbReference type="EC" id="2.4.-.-" evidence="3"/>
<feature type="domain" description="Glycosyltransferase 2-like" evidence="2">
    <location>
        <begin position="5"/>
        <end position="171"/>
    </location>
</feature>
<evidence type="ECO:0000256" key="1">
    <source>
        <dbReference type="SAM" id="MobiDB-lite"/>
    </source>
</evidence>